<dbReference type="OrthoDB" id="1274648at2"/>
<dbReference type="Proteomes" id="UP000223749">
    <property type="component" value="Chromosome"/>
</dbReference>
<evidence type="ECO:0000313" key="3">
    <source>
        <dbReference type="Proteomes" id="UP000223749"/>
    </source>
</evidence>
<proteinExistence type="predicted"/>
<sequence>MEQISNNKPQFFSERKVSIAQVMEVLKKNGIETTEEQTKDILDFLYLLAKTHYDQSAQHTNYDKQQQGDFEHSITASIA</sequence>
<reference evidence="2 3" key="1">
    <citation type="submission" date="2017-10" db="EMBL/GenBank/DDBJ databases">
        <title>Whole genome of Pedobacter ginsengisoli T01R-27 isolated from tomato rhizosphere.</title>
        <authorList>
            <person name="Weon H.-Y."/>
            <person name="Lee S.A."/>
            <person name="Sang M.K."/>
            <person name="Song J."/>
        </authorList>
    </citation>
    <scope>NUCLEOTIDE SEQUENCE [LARGE SCALE GENOMIC DNA]</scope>
    <source>
        <strain evidence="2 3">T01R-27</strain>
    </source>
</reference>
<dbReference type="EMBL" id="CP024091">
    <property type="protein sequence ID" value="ATP56347.1"/>
    <property type="molecule type" value="Genomic_DNA"/>
</dbReference>
<dbReference type="RefSeq" id="WP_099438289.1">
    <property type="nucleotide sequence ID" value="NZ_CP024091.1"/>
</dbReference>
<dbReference type="AlphaFoldDB" id="A0A2D1U413"/>
<dbReference type="KEGG" id="pgs:CPT03_07610"/>
<evidence type="ECO:0000313" key="2">
    <source>
        <dbReference type="EMBL" id="ATP56347.1"/>
    </source>
</evidence>
<gene>
    <name evidence="2" type="ORF">CPT03_07610</name>
</gene>
<keyword evidence="3" id="KW-1185">Reference proteome</keyword>
<evidence type="ECO:0000256" key="1">
    <source>
        <dbReference type="SAM" id="MobiDB-lite"/>
    </source>
</evidence>
<feature type="region of interest" description="Disordered" evidence="1">
    <location>
        <begin position="57"/>
        <end position="79"/>
    </location>
</feature>
<organism evidence="2 3">
    <name type="scientific">Pedobacter ginsengisoli</name>
    <dbReference type="NCBI Taxonomy" id="363852"/>
    <lineage>
        <taxon>Bacteria</taxon>
        <taxon>Pseudomonadati</taxon>
        <taxon>Bacteroidota</taxon>
        <taxon>Sphingobacteriia</taxon>
        <taxon>Sphingobacteriales</taxon>
        <taxon>Sphingobacteriaceae</taxon>
        <taxon>Pedobacter</taxon>
    </lineage>
</organism>
<accession>A0A2D1U413</accession>
<name>A0A2D1U413_9SPHI</name>
<protein>
    <recommendedName>
        <fullName evidence="4">PTS sugar transporter subunit IIBC</fullName>
    </recommendedName>
</protein>
<evidence type="ECO:0008006" key="4">
    <source>
        <dbReference type="Google" id="ProtNLM"/>
    </source>
</evidence>